<evidence type="ECO:0000256" key="10">
    <source>
        <dbReference type="ARBA" id="ARBA00023136"/>
    </source>
</evidence>
<evidence type="ECO:0000256" key="2">
    <source>
        <dbReference type="ARBA" id="ARBA00005194"/>
    </source>
</evidence>
<comment type="catalytic activity">
    <reaction evidence="13 14">
        <text>a very-long-chain (3R)-3-hydroxyacyl-CoA = a very-long-chain (2E)-enoyl-CoA + H2O</text>
        <dbReference type="Rhea" id="RHEA:45812"/>
        <dbReference type="ChEBI" id="CHEBI:15377"/>
        <dbReference type="ChEBI" id="CHEBI:83728"/>
        <dbReference type="ChEBI" id="CHEBI:85440"/>
        <dbReference type="EC" id="4.2.1.134"/>
    </reaction>
</comment>
<evidence type="ECO:0000256" key="7">
    <source>
        <dbReference type="ARBA" id="ARBA00022832"/>
    </source>
</evidence>
<dbReference type="Proteomes" id="UP000078046">
    <property type="component" value="Unassembled WGS sequence"/>
</dbReference>
<evidence type="ECO:0000256" key="6">
    <source>
        <dbReference type="ARBA" id="ARBA00022692"/>
    </source>
</evidence>
<comment type="similarity">
    <text evidence="3 14">Belongs to the very long-chain fatty acids dehydratase HACD family.</text>
</comment>
<keyword evidence="11 14" id="KW-0275">Fatty acid biosynthesis</keyword>
<comment type="caution">
    <text evidence="14">Lacks conserved residue(s) required for the propagation of feature annotation.</text>
</comment>
<keyword evidence="8 14" id="KW-1133">Transmembrane helix</keyword>
<feature type="transmembrane region" description="Helical" evidence="14">
    <location>
        <begin position="12"/>
        <end position="35"/>
    </location>
</feature>
<evidence type="ECO:0000256" key="14">
    <source>
        <dbReference type="RuleBase" id="RU363109"/>
    </source>
</evidence>
<comment type="pathway">
    <text evidence="2 14">Lipid metabolism; fatty acid biosynthesis.</text>
</comment>
<name>A0A177B1J7_9BILA</name>
<evidence type="ECO:0000313" key="16">
    <source>
        <dbReference type="Proteomes" id="UP000078046"/>
    </source>
</evidence>
<keyword evidence="9 14" id="KW-0443">Lipid metabolism</keyword>
<dbReference type="EC" id="4.2.1.134" evidence="4 14"/>
<organism evidence="15 16">
    <name type="scientific">Intoshia linei</name>
    <dbReference type="NCBI Taxonomy" id="1819745"/>
    <lineage>
        <taxon>Eukaryota</taxon>
        <taxon>Metazoa</taxon>
        <taxon>Spiralia</taxon>
        <taxon>Lophotrochozoa</taxon>
        <taxon>Mesozoa</taxon>
        <taxon>Orthonectida</taxon>
        <taxon>Rhopaluridae</taxon>
        <taxon>Intoshia</taxon>
    </lineage>
</organism>
<feature type="transmembrane region" description="Helical" evidence="14">
    <location>
        <begin position="136"/>
        <end position="155"/>
    </location>
</feature>
<dbReference type="PANTHER" id="PTHR11035">
    <property type="entry name" value="VERY-LONG-CHAIN (3R)-3-HYDROXYACYL-COA DEHYDRATASE"/>
    <property type="match status" value="1"/>
</dbReference>
<dbReference type="GO" id="GO:0102158">
    <property type="term" value="F:very-long-chain (3R)-3-hydroxyacyl-CoA dehydratase activity"/>
    <property type="evidence" value="ECO:0007669"/>
    <property type="project" value="UniProtKB-EC"/>
</dbReference>
<evidence type="ECO:0000256" key="4">
    <source>
        <dbReference type="ARBA" id="ARBA00013122"/>
    </source>
</evidence>
<evidence type="ECO:0000256" key="1">
    <source>
        <dbReference type="ARBA" id="ARBA00004141"/>
    </source>
</evidence>
<keyword evidence="10 14" id="KW-0472">Membrane</keyword>
<evidence type="ECO:0000256" key="12">
    <source>
        <dbReference type="ARBA" id="ARBA00023239"/>
    </source>
</evidence>
<keyword evidence="14" id="KW-0256">Endoplasmic reticulum</keyword>
<evidence type="ECO:0000256" key="11">
    <source>
        <dbReference type="ARBA" id="ARBA00023160"/>
    </source>
</evidence>
<reference evidence="15 16" key="1">
    <citation type="submission" date="2016-04" db="EMBL/GenBank/DDBJ databases">
        <title>The genome of Intoshia linei affirms orthonectids as highly simplified spiralians.</title>
        <authorList>
            <person name="Mikhailov K.V."/>
            <person name="Slusarev G.S."/>
            <person name="Nikitin M.A."/>
            <person name="Logacheva M.D."/>
            <person name="Penin A."/>
            <person name="Aleoshin V."/>
            <person name="Panchin Y.V."/>
        </authorList>
    </citation>
    <scope>NUCLEOTIDE SEQUENCE [LARGE SCALE GENOMIC DNA]</scope>
    <source>
        <strain evidence="15">Intl2013</strain>
        <tissue evidence="15">Whole animal</tissue>
    </source>
</reference>
<comment type="caution">
    <text evidence="15">The sequence shown here is derived from an EMBL/GenBank/DDBJ whole genome shotgun (WGS) entry which is preliminary data.</text>
</comment>
<keyword evidence="7 14" id="KW-0276">Fatty acid metabolism</keyword>
<evidence type="ECO:0000313" key="15">
    <source>
        <dbReference type="EMBL" id="OAF68148.1"/>
    </source>
</evidence>
<dbReference type="GO" id="GO:0005789">
    <property type="term" value="C:endoplasmic reticulum membrane"/>
    <property type="evidence" value="ECO:0007669"/>
    <property type="project" value="UniProtKB-SubCell"/>
</dbReference>
<keyword evidence="16" id="KW-1185">Reference proteome</keyword>
<protein>
    <recommendedName>
        <fullName evidence="4 14">Very-long-chain (3R)-3-hydroxyacyl-CoA dehydratase</fullName>
        <ecNumber evidence="4 14">4.2.1.134</ecNumber>
    </recommendedName>
</protein>
<gene>
    <name evidence="15" type="ORF">A3Q56_04119</name>
</gene>
<dbReference type="InterPro" id="IPR007482">
    <property type="entry name" value="Tyr_Pase-like_PTPLA"/>
</dbReference>
<evidence type="ECO:0000256" key="8">
    <source>
        <dbReference type="ARBA" id="ARBA00022989"/>
    </source>
</evidence>
<proteinExistence type="inferred from homology"/>
<comment type="subcellular location">
    <subcellularLocation>
        <location evidence="14">Endoplasmic reticulum membrane</location>
        <topology evidence="14">Multi-pass membrane protein</topology>
    </subcellularLocation>
    <subcellularLocation>
        <location evidence="1">Membrane</location>
        <topology evidence="1">Multi-pass membrane protein</topology>
    </subcellularLocation>
</comment>
<evidence type="ECO:0000256" key="13">
    <source>
        <dbReference type="ARBA" id="ARBA00036671"/>
    </source>
</evidence>
<dbReference type="GO" id="GO:0030148">
    <property type="term" value="P:sphingolipid biosynthetic process"/>
    <property type="evidence" value="ECO:0007669"/>
    <property type="project" value="TreeGrafter"/>
</dbReference>
<dbReference type="UniPathway" id="UPA00094"/>
<comment type="function">
    <text evidence="14">Catalyzes the third of the four reactions of the long-chain fatty acids elongation cycle. This endoplasmic reticulum-bound enzymatic process, allows the addition of two carbons to the chain of long- and very long-chain fatty acids/VLCFAs per cycle. This enzyme catalyzes the dehydration of the 3-hydroxyacyl-CoA intermediate into trans-2,3-enoyl-CoA, within each cycle of fatty acid elongation. Thereby, it participates to the production of VLCFAs of different chain lengths that are involved in multiple biological processes as precursors of membrane lipids and lipid mediators.</text>
</comment>
<dbReference type="GO" id="GO:0042761">
    <property type="term" value="P:very long-chain fatty acid biosynthetic process"/>
    <property type="evidence" value="ECO:0007669"/>
    <property type="project" value="TreeGrafter"/>
</dbReference>
<keyword evidence="12 14" id="KW-0456">Lyase</keyword>
<dbReference type="PANTHER" id="PTHR11035:SF3">
    <property type="entry name" value="VERY-LONG-CHAIN (3R)-3-HYDROXYACYL-COA DEHYDRATASE"/>
    <property type="match status" value="1"/>
</dbReference>
<dbReference type="AlphaFoldDB" id="A0A177B1J7"/>
<dbReference type="OrthoDB" id="46988at2759"/>
<dbReference type="EMBL" id="LWCA01000506">
    <property type="protein sequence ID" value="OAF68148.1"/>
    <property type="molecule type" value="Genomic_DNA"/>
</dbReference>
<dbReference type="Pfam" id="PF04387">
    <property type="entry name" value="PTPLA"/>
    <property type="match status" value="1"/>
</dbReference>
<feature type="transmembrane region" description="Helical" evidence="14">
    <location>
        <begin position="47"/>
        <end position="66"/>
    </location>
</feature>
<accession>A0A177B1J7</accession>
<keyword evidence="6 14" id="KW-0812">Transmembrane</keyword>
<evidence type="ECO:0000256" key="9">
    <source>
        <dbReference type="ARBA" id="ARBA00023098"/>
    </source>
</evidence>
<feature type="transmembrane region" description="Helical" evidence="14">
    <location>
        <begin position="175"/>
        <end position="195"/>
    </location>
</feature>
<dbReference type="GO" id="GO:0030497">
    <property type="term" value="P:fatty acid elongation"/>
    <property type="evidence" value="ECO:0007669"/>
    <property type="project" value="TreeGrafter"/>
</dbReference>
<evidence type="ECO:0000256" key="5">
    <source>
        <dbReference type="ARBA" id="ARBA00022516"/>
    </source>
</evidence>
<sequence>MKISKLYLTIYNTFQLLGWTFILAIFLYTLFFIGVRLIPINTFNTLAFFQTLALMEMIHIIIGIVRSPLIVTMLQYMSRIFILWFCGYIHVESQNSTITSSYVLIWSITEIIRYAYYTGKLTNTEIPFVDKLRYSAFLILYPCGVTCEMISNWLAMKKVNWRFRLYFKQDIRWIIYIQMTVWLFFSLSVFIYLLNQRKKFFIRDKNQSKIKI</sequence>
<keyword evidence="5 14" id="KW-0444">Lipid biosynthesis</keyword>
<evidence type="ECO:0000256" key="3">
    <source>
        <dbReference type="ARBA" id="ARBA00007811"/>
    </source>
</evidence>